<evidence type="ECO:0000256" key="1">
    <source>
        <dbReference type="SAM" id="MobiDB-lite"/>
    </source>
</evidence>
<keyword evidence="3" id="KW-1185">Reference proteome</keyword>
<dbReference type="EMBL" id="AP023440">
    <property type="protein sequence ID" value="BCL28652.1"/>
    <property type="molecule type" value="Genomic_DNA"/>
</dbReference>
<dbReference type="KEGG" id="sgm:GCM10017557_35110"/>
<protein>
    <submittedName>
        <fullName evidence="2">Uncharacterized protein</fullName>
    </submittedName>
</protein>
<sequence length="275" mass="31751">MSGSARPQASEQVSVHFFSPPSGRESREQTEIRKVIENKCKAERAEFIVRRTELVKVAGGENSGRPFNLVRIEHARDLYEQIHRIPVITMSNIGCFIRRDPSSIPVRKKQLISLEGFVRYKSFFRIFRSPTECVTFIDELGSLKAAYYTTDVHDPRMLPLHIFDAEGNWENLEDVAQLREFRSRFGGGATRFDRCRREWANPKALHGRDILRVNGVEIPMGYHWDVTRKNGDERITTAHEVWKLPGSNSYCNIYPDGYIRPGQGNGKNRSKRVWP</sequence>
<feature type="region of interest" description="Disordered" evidence="1">
    <location>
        <begin position="1"/>
        <end position="28"/>
    </location>
</feature>
<organism evidence="2 3">
    <name type="scientific">Streptomyces aurantiacus</name>
    <dbReference type="NCBI Taxonomy" id="47760"/>
    <lineage>
        <taxon>Bacteria</taxon>
        <taxon>Bacillati</taxon>
        <taxon>Actinomycetota</taxon>
        <taxon>Actinomycetes</taxon>
        <taxon>Kitasatosporales</taxon>
        <taxon>Streptomycetaceae</taxon>
        <taxon>Streptomyces</taxon>
        <taxon>Streptomyces aurantiacus group</taxon>
    </lineage>
</organism>
<name>A0A7G1P0Z4_9ACTN</name>
<evidence type="ECO:0000313" key="3">
    <source>
        <dbReference type="Proteomes" id="UP000516444"/>
    </source>
</evidence>
<feature type="compositionally biased region" description="Polar residues" evidence="1">
    <location>
        <begin position="1"/>
        <end position="13"/>
    </location>
</feature>
<proteinExistence type="predicted"/>
<gene>
    <name evidence="2" type="ORF">GCM10017557_35110</name>
</gene>
<evidence type="ECO:0000313" key="2">
    <source>
        <dbReference type="EMBL" id="BCL28652.1"/>
    </source>
</evidence>
<dbReference type="Proteomes" id="UP000516444">
    <property type="component" value="Chromosome"/>
</dbReference>
<accession>A0A7G1P0Z4</accession>
<dbReference type="AlphaFoldDB" id="A0A7G1P0Z4"/>
<reference evidence="2 3" key="1">
    <citation type="journal article" date="2014" name="Int. J. Syst. Evol. Microbiol.">
        <title>Complete genome sequence of Corynebacterium casei LMG S-19264T (=DSM 44701T), isolated from a smear-ripened cheese.</title>
        <authorList>
            <consortium name="US DOE Joint Genome Institute (JGI-PGF)"/>
            <person name="Walter F."/>
            <person name="Albersmeier A."/>
            <person name="Kalinowski J."/>
            <person name="Ruckert C."/>
        </authorList>
    </citation>
    <scope>NUCLEOTIDE SEQUENCE [LARGE SCALE GENOMIC DNA]</scope>
    <source>
        <strain evidence="2 3">JCM 4677</strain>
    </source>
</reference>